<evidence type="ECO:0000313" key="4">
    <source>
        <dbReference type="Proteomes" id="UP000037237"/>
    </source>
</evidence>
<evidence type="ECO:0000313" key="3">
    <source>
        <dbReference type="EMBL" id="KON32744.1"/>
    </source>
</evidence>
<dbReference type="GO" id="GO:0003677">
    <property type="term" value="F:DNA binding"/>
    <property type="evidence" value="ECO:0007669"/>
    <property type="project" value="InterPro"/>
</dbReference>
<dbReference type="SUPFAM" id="SSF56349">
    <property type="entry name" value="DNA breaking-rejoining enzymes"/>
    <property type="match status" value="1"/>
</dbReference>
<dbReference type="AlphaFoldDB" id="A0A0M0BWB1"/>
<accession>A0A0M0BWB1</accession>
<dbReference type="Pfam" id="PF00589">
    <property type="entry name" value="Phage_integrase"/>
    <property type="match status" value="1"/>
</dbReference>
<dbReference type="GO" id="GO:0006310">
    <property type="term" value="P:DNA recombination"/>
    <property type="evidence" value="ECO:0007669"/>
    <property type="project" value="UniProtKB-KW"/>
</dbReference>
<protein>
    <recommendedName>
        <fullName evidence="2">Tyr recombinase domain-containing protein</fullName>
    </recommendedName>
</protein>
<name>A0A0M0BWB1_9ARCH</name>
<reference evidence="3 4" key="1">
    <citation type="submission" date="2015-06" db="EMBL/GenBank/DDBJ databases">
        <title>New insights into the roles of widespread benthic archaea in carbon and nitrogen cycling.</title>
        <authorList>
            <person name="Lazar C.S."/>
            <person name="Baker B.J."/>
            <person name="Seitz K.W."/>
            <person name="Hyde A.S."/>
            <person name="Dick G.J."/>
            <person name="Hinrichs K.-U."/>
            <person name="Teske A.P."/>
        </authorList>
    </citation>
    <scope>NUCLEOTIDE SEQUENCE [LARGE SCALE GENOMIC DNA]</scope>
    <source>
        <strain evidence="3">SG8-32-1</strain>
    </source>
</reference>
<feature type="domain" description="Tyr recombinase" evidence="2">
    <location>
        <begin position="18"/>
        <end position="73"/>
    </location>
</feature>
<dbReference type="InterPro" id="IPR013762">
    <property type="entry name" value="Integrase-like_cat_sf"/>
</dbReference>
<dbReference type="EMBL" id="LFWU01000054">
    <property type="protein sequence ID" value="KON32744.1"/>
    <property type="molecule type" value="Genomic_DNA"/>
</dbReference>
<dbReference type="CDD" id="cd00397">
    <property type="entry name" value="DNA_BRE_C"/>
    <property type="match status" value="1"/>
</dbReference>
<comment type="caution">
    <text evidence="3">The sequence shown here is derived from an EMBL/GenBank/DDBJ whole genome shotgun (WGS) entry which is preliminary data.</text>
</comment>
<proteinExistence type="predicted"/>
<feature type="non-terminal residue" evidence="3">
    <location>
        <position position="1"/>
    </location>
</feature>
<dbReference type="Proteomes" id="UP000037237">
    <property type="component" value="Unassembled WGS sequence"/>
</dbReference>
<evidence type="ECO:0000256" key="1">
    <source>
        <dbReference type="ARBA" id="ARBA00023172"/>
    </source>
</evidence>
<organism evidence="3 4">
    <name type="scientific">miscellaneous Crenarchaeota group-1 archaeon SG8-32-1</name>
    <dbReference type="NCBI Taxonomy" id="1685124"/>
    <lineage>
        <taxon>Archaea</taxon>
        <taxon>Candidatus Bathyarchaeota</taxon>
        <taxon>MCG-1</taxon>
    </lineage>
</organism>
<dbReference type="Gene3D" id="1.10.443.10">
    <property type="entry name" value="Intergrase catalytic core"/>
    <property type="match status" value="1"/>
</dbReference>
<dbReference type="InterPro" id="IPR011010">
    <property type="entry name" value="DNA_brk_join_enz"/>
</dbReference>
<evidence type="ECO:0000259" key="2">
    <source>
        <dbReference type="Pfam" id="PF00589"/>
    </source>
</evidence>
<sequence>FGNYPLNGYRTCYTRQRKKAARKLGNPRLLQITFHTFRHWKATMEYHKTKDILHVMRILGHKNIKNTLVYTQLIEFKEDEFVCKAAKTVKEAMELIENSFEFVCAFDNVKMFRKRK</sequence>
<dbReference type="InterPro" id="IPR002104">
    <property type="entry name" value="Integrase_catalytic"/>
</dbReference>
<keyword evidence="1" id="KW-0233">DNA recombination</keyword>
<gene>
    <name evidence="3" type="ORF">AC477_02480</name>
</gene>
<dbReference type="GO" id="GO:0015074">
    <property type="term" value="P:DNA integration"/>
    <property type="evidence" value="ECO:0007669"/>
    <property type="project" value="InterPro"/>
</dbReference>